<dbReference type="GO" id="GO:0003964">
    <property type="term" value="F:RNA-directed DNA polymerase activity"/>
    <property type="evidence" value="ECO:0007669"/>
    <property type="project" value="UniProtKB-KW"/>
</dbReference>
<keyword evidence="1" id="KW-0548">Nucleotidyltransferase</keyword>
<protein>
    <submittedName>
        <fullName evidence="1">Putative reverse transcriptase domain-containing protein</fullName>
    </submittedName>
</protein>
<organism evidence="1">
    <name type="scientific">Tanacetum cinerariifolium</name>
    <name type="common">Dalmatian daisy</name>
    <name type="synonym">Chrysanthemum cinerariifolium</name>
    <dbReference type="NCBI Taxonomy" id="118510"/>
    <lineage>
        <taxon>Eukaryota</taxon>
        <taxon>Viridiplantae</taxon>
        <taxon>Streptophyta</taxon>
        <taxon>Embryophyta</taxon>
        <taxon>Tracheophyta</taxon>
        <taxon>Spermatophyta</taxon>
        <taxon>Magnoliopsida</taxon>
        <taxon>eudicotyledons</taxon>
        <taxon>Gunneridae</taxon>
        <taxon>Pentapetalae</taxon>
        <taxon>asterids</taxon>
        <taxon>campanulids</taxon>
        <taxon>Asterales</taxon>
        <taxon>Asteraceae</taxon>
        <taxon>Asteroideae</taxon>
        <taxon>Anthemideae</taxon>
        <taxon>Anthemidinae</taxon>
        <taxon>Tanacetum</taxon>
    </lineage>
</organism>
<name>A0A699W9N5_TANCI</name>
<accession>A0A699W9N5</accession>
<sequence length="60" mass="6708">DVPSIHDQPIVFEFPDVFPDELPGIPLDCEVEFSIELIPGAEPISKAPYRMALIELKESI</sequence>
<dbReference type="EMBL" id="BKCJ011596997">
    <property type="protein sequence ID" value="GFD43419.1"/>
    <property type="molecule type" value="Genomic_DNA"/>
</dbReference>
<gene>
    <name evidence="1" type="ORF">Tci_915388</name>
</gene>
<keyword evidence="1" id="KW-0808">Transferase</keyword>
<evidence type="ECO:0000313" key="1">
    <source>
        <dbReference type="EMBL" id="GFD43419.1"/>
    </source>
</evidence>
<feature type="non-terminal residue" evidence="1">
    <location>
        <position position="1"/>
    </location>
</feature>
<comment type="caution">
    <text evidence="1">The sequence shown here is derived from an EMBL/GenBank/DDBJ whole genome shotgun (WGS) entry which is preliminary data.</text>
</comment>
<keyword evidence="1" id="KW-0695">RNA-directed DNA polymerase</keyword>
<proteinExistence type="predicted"/>
<dbReference type="AlphaFoldDB" id="A0A699W9N5"/>
<reference evidence="1" key="1">
    <citation type="journal article" date="2019" name="Sci. Rep.">
        <title>Draft genome of Tanacetum cinerariifolium, the natural source of mosquito coil.</title>
        <authorList>
            <person name="Yamashiro T."/>
            <person name="Shiraishi A."/>
            <person name="Satake H."/>
            <person name="Nakayama K."/>
        </authorList>
    </citation>
    <scope>NUCLEOTIDE SEQUENCE</scope>
</reference>